<proteinExistence type="inferred from homology"/>
<dbReference type="eggNOG" id="KOG1623">
    <property type="taxonomic scope" value="Eukaryota"/>
</dbReference>
<keyword evidence="4" id="KW-1003">Cell membrane</keyword>
<dbReference type="Pfam" id="PF03083">
    <property type="entry name" value="MtN3_slv"/>
    <property type="match status" value="2"/>
</dbReference>
<comment type="similarity">
    <text evidence="2 11">Belongs to the SWEET sugar transporter family.</text>
</comment>
<feature type="region of interest" description="Disordered" evidence="12">
    <location>
        <begin position="220"/>
        <end position="241"/>
    </location>
</feature>
<dbReference type="PANTHER" id="PTHR10791:SF68">
    <property type="entry name" value="BIDIRECTIONAL SUGAR TRANSPORTER SWEET5"/>
    <property type="match status" value="1"/>
</dbReference>
<keyword evidence="7" id="KW-0677">Repeat</keyword>
<name>I1ILW8_BRADI</name>
<evidence type="ECO:0000256" key="8">
    <source>
        <dbReference type="ARBA" id="ARBA00022989"/>
    </source>
</evidence>
<feature type="transmembrane region" description="Helical" evidence="11">
    <location>
        <begin position="70"/>
        <end position="93"/>
    </location>
</feature>
<feature type="transmembrane region" description="Helical" evidence="11">
    <location>
        <begin position="131"/>
        <end position="152"/>
    </location>
</feature>
<reference evidence="13" key="2">
    <citation type="submission" date="2017-06" db="EMBL/GenBank/DDBJ databases">
        <title>WGS assembly of Brachypodium distachyon.</title>
        <authorList>
            <consortium name="The International Brachypodium Initiative"/>
            <person name="Lucas S."/>
            <person name="Harmon-Smith M."/>
            <person name="Lail K."/>
            <person name="Tice H."/>
            <person name="Grimwood J."/>
            <person name="Bruce D."/>
            <person name="Barry K."/>
            <person name="Shu S."/>
            <person name="Lindquist E."/>
            <person name="Wang M."/>
            <person name="Pitluck S."/>
            <person name="Vogel J.P."/>
            <person name="Garvin D.F."/>
            <person name="Mockler T.C."/>
            <person name="Schmutz J."/>
            <person name="Rokhsar D."/>
            <person name="Bevan M.W."/>
        </authorList>
    </citation>
    <scope>NUCLEOTIDE SEQUENCE</scope>
    <source>
        <strain evidence="13">Bd21</strain>
    </source>
</reference>
<comment type="subcellular location">
    <subcellularLocation>
        <location evidence="1 11">Cell membrane</location>
        <topology evidence="1 11">Multi-pass membrane protein</topology>
    </subcellularLocation>
</comment>
<dbReference type="GO" id="GO:0016020">
    <property type="term" value="C:membrane"/>
    <property type="evidence" value="ECO:0000318"/>
    <property type="project" value="GO_Central"/>
</dbReference>
<keyword evidence="3 11" id="KW-0813">Transport</keyword>
<evidence type="ECO:0000256" key="9">
    <source>
        <dbReference type="ARBA" id="ARBA00023136"/>
    </source>
</evidence>
<dbReference type="Gramene" id="KQJ88608">
    <property type="protein sequence ID" value="KQJ88608"/>
    <property type="gene ID" value="BRADI_4g19730v3"/>
</dbReference>
<protein>
    <recommendedName>
        <fullName evidence="11">Bidirectional sugar transporter SWEET</fullName>
    </recommendedName>
</protein>
<dbReference type="InterPro" id="IPR047664">
    <property type="entry name" value="SWEET"/>
</dbReference>
<evidence type="ECO:0000256" key="3">
    <source>
        <dbReference type="ARBA" id="ARBA00022448"/>
    </source>
</evidence>
<feature type="transmembrane region" description="Helical" evidence="11">
    <location>
        <begin position="192"/>
        <end position="213"/>
    </location>
</feature>
<dbReference type="EnsemblPlants" id="KQJ88608">
    <property type="protein sequence ID" value="KQJ88608"/>
    <property type="gene ID" value="BRADI_4g19730v3"/>
</dbReference>
<evidence type="ECO:0000256" key="2">
    <source>
        <dbReference type="ARBA" id="ARBA00007809"/>
    </source>
</evidence>
<dbReference type="AlphaFoldDB" id="I1ILW8"/>
<feature type="transmembrane region" description="Helical" evidence="11">
    <location>
        <begin position="164"/>
        <end position="186"/>
    </location>
</feature>
<organism evidence="14">
    <name type="scientific">Brachypodium distachyon</name>
    <name type="common">Purple false brome</name>
    <name type="synonym">Trachynia distachya</name>
    <dbReference type="NCBI Taxonomy" id="15368"/>
    <lineage>
        <taxon>Eukaryota</taxon>
        <taxon>Viridiplantae</taxon>
        <taxon>Streptophyta</taxon>
        <taxon>Embryophyta</taxon>
        <taxon>Tracheophyta</taxon>
        <taxon>Spermatophyta</taxon>
        <taxon>Magnoliopsida</taxon>
        <taxon>Liliopsida</taxon>
        <taxon>Poales</taxon>
        <taxon>Poaceae</taxon>
        <taxon>BOP clade</taxon>
        <taxon>Pooideae</taxon>
        <taxon>Stipodae</taxon>
        <taxon>Brachypodieae</taxon>
        <taxon>Brachypodium</taxon>
    </lineage>
</organism>
<keyword evidence="5 11" id="KW-0762">Sugar transport</keyword>
<comment type="function">
    <text evidence="11">Mediates both low-affinity uptake and efflux of sugar across the membrane.</text>
</comment>
<dbReference type="OMA" id="GEECEIY"/>
<reference evidence="14" key="3">
    <citation type="submission" date="2018-08" db="UniProtKB">
        <authorList>
            <consortium name="EnsemblPlants"/>
        </authorList>
    </citation>
    <scope>IDENTIFICATION</scope>
    <source>
        <strain evidence="14">cv. Bd21</strain>
    </source>
</reference>
<keyword evidence="9 11" id="KW-0472">Membrane</keyword>
<sequence>MVNADEVRNIVGVMGNVISFGLFLSPLPTFIQIVQKKDVEKYAPDPYLATLLNCMLWVLYGLPFVHPNSFLVITINGTGVVIESVYLAVFFAYSPGPKRIKLLIMLGVEVLFVAAVAAGVLLGAHTFEDRSLVVGSICVFFGTLMYAAPLTVIKRVIATKSVEYMPLTLSLVSLLNSICWTTYALIRFDIFITIPNGTGTLLCLGQLFLYFWYAGSTPMASDSSKVDDDGGSSVRSGGRAA</sequence>
<evidence type="ECO:0000256" key="1">
    <source>
        <dbReference type="ARBA" id="ARBA00004651"/>
    </source>
</evidence>
<keyword evidence="6 11" id="KW-0812">Transmembrane</keyword>
<dbReference type="FunFam" id="1.20.1280.290:FF:000001">
    <property type="entry name" value="Bidirectional sugar transporter SWEET"/>
    <property type="match status" value="1"/>
</dbReference>
<dbReference type="Gene3D" id="1.20.1280.290">
    <property type="match status" value="2"/>
</dbReference>
<dbReference type="GO" id="GO:0005886">
    <property type="term" value="C:plasma membrane"/>
    <property type="evidence" value="ECO:0007669"/>
    <property type="project" value="UniProtKB-SubCell"/>
</dbReference>
<feature type="transmembrane region" description="Helical" evidence="11">
    <location>
        <begin position="102"/>
        <end position="125"/>
    </location>
</feature>
<dbReference type="RefSeq" id="XP_010237743.1">
    <property type="nucleotide sequence ID" value="XM_010239441.2"/>
</dbReference>
<keyword evidence="8 11" id="KW-1133">Transmembrane helix</keyword>
<dbReference type="GO" id="GO:0008643">
    <property type="term" value="P:carbohydrate transport"/>
    <property type="evidence" value="ECO:0000318"/>
    <property type="project" value="GO_Central"/>
</dbReference>
<dbReference type="PANTHER" id="PTHR10791">
    <property type="entry name" value="RAG1-ACTIVATING PROTEIN 1"/>
    <property type="match status" value="1"/>
</dbReference>
<dbReference type="GeneID" id="100832485"/>
<reference evidence="13 14" key="1">
    <citation type="journal article" date="2010" name="Nature">
        <title>Genome sequencing and analysis of the model grass Brachypodium distachyon.</title>
        <authorList>
            <consortium name="International Brachypodium Initiative"/>
        </authorList>
    </citation>
    <scope>NUCLEOTIDE SEQUENCE [LARGE SCALE GENOMIC DNA]</scope>
    <source>
        <strain evidence="13">Bd21</strain>
        <strain evidence="14">cv. Bd21</strain>
    </source>
</reference>
<dbReference type="GO" id="GO:0051119">
    <property type="term" value="F:sugar transmembrane transporter activity"/>
    <property type="evidence" value="ECO:0000318"/>
    <property type="project" value="GO_Central"/>
</dbReference>
<comment type="subunit">
    <text evidence="10">Forms homooligomers and/or heterooligomers.</text>
</comment>
<feature type="compositionally biased region" description="Low complexity" evidence="12">
    <location>
        <begin position="231"/>
        <end position="241"/>
    </location>
</feature>
<dbReference type="RefSeq" id="XP_024310703.1">
    <property type="nucleotide sequence ID" value="XM_024454935.1"/>
</dbReference>
<dbReference type="OrthoDB" id="409725at2759"/>
<dbReference type="HOGENOM" id="CLU_048643_1_0_1"/>
<evidence type="ECO:0000256" key="12">
    <source>
        <dbReference type="SAM" id="MobiDB-lite"/>
    </source>
</evidence>
<dbReference type="EMBL" id="CM000883">
    <property type="protein sequence ID" value="KQJ88608.1"/>
    <property type="molecule type" value="Genomic_DNA"/>
</dbReference>
<dbReference type="RefSeq" id="XP_010237742.1">
    <property type="nucleotide sequence ID" value="XM_010239440.3"/>
</dbReference>
<evidence type="ECO:0000256" key="10">
    <source>
        <dbReference type="ARBA" id="ARBA00038715"/>
    </source>
</evidence>
<evidence type="ECO:0000256" key="4">
    <source>
        <dbReference type="ARBA" id="ARBA00022475"/>
    </source>
</evidence>
<feature type="transmembrane region" description="Helical" evidence="11">
    <location>
        <begin position="12"/>
        <end position="34"/>
    </location>
</feature>
<accession>I1ILW8</accession>
<evidence type="ECO:0000256" key="7">
    <source>
        <dbReference type="ARBA" id="ARBA00022737"/>
    </source>
</evidence>
<dbReference type="InterPro" id="IPR004316">
    <property type="entry name" value="SWEET_rpt"/>
</dbReference>
<evidence type="ECO:0000256" key="11">
    <source>
        <dbReference type="RuleBase" id="RU910715"/>
    </source>
</evidence>
<feature type="transmembrane region" description="Helical" evidence="11">
    <location>
        <begin position="46"/>
        <end position="64"/>
    </location>
</feature>
<keyword evidence="15" id="KW-1185">Reference proteome</keyword>
<gene>
    <name evidence="14" type="primary">LOC100832485</name>
    <name evidence="13" type="ORF">BRADI_4g19730v3</name>
</gene>
<evidence type="ECO:0000256" key="6">
    <source>
        <dbReference type="ARBA" id="ARBA00022692"/>
    </source>
</evidence>
<evidence type="ECO:0000313" key="15">
    <source>
        <dbReference type="Proteomes" id="UP000008810"/>
    </source>
</evidence>
<dbReference type="KEGG" id="bdi:100832485"/>
<evidence type="ECO:0000313" key="13">
    <source>
        <dbReference type="EMBL" id="KQJ88608.1"/>
    </source>
</evidence>
<dbReference type="FunFam" id="1.20.1280.290:FF:000002">
    <property type="entry name" value="Bidirectional sugar transporter SWEET"/>
    <property type="match status" value="1"/>
</dbReference>
<evidence type="ECO:0000256" key="5">
    <source>
        <dbReference type="ARBA" id="ARBA00022597"/>
    </source>
</evidence>
<evidence type="ECO:0000313" key="14">
    <source>
        <dbReference type="EnsemblPlants" id="KQJ88608"/>
    </source>
</evidence>
<dbReference type="Proteomes" id="UP000008810">
    <property type="component" value="Chromosome 4"/>
</dbReference>